<feature type="signal peptide" evidence="1">
    <location>
        <begin position="1"/>
        <end position="37"/>
    </location>
</feature>
<accession>A0ABV2R4A1</accession>
<comment type="caution">
    <text evidence="2">The sequence shown here is derived from an EMBL/GenBank/DDBJ whole genome shotgun (WGS) entry which is preliminary data.</text>
</comment>
<feature type="chain" id="PRO_5046789487" evidence="1">
    <location>
        <begin position="38"/>
        <end position="104"/>
    </location>
</feature>
<organism evidence="2 3">
    <name type="scientific">Kaistia defluvii</name>
    <dbReference type="NCBI Taxonomy" id="410841"/>
    <lineage>
        <taxon>Bacteria</taxon>
        <taxon>Pseudomonadati</taxon>
        <taxon>Pseudomonadota</taxon>
        <taxon>Alphaproteobacteria</taxon>
        <taxon>Hyphomicrobiales</taxon>
        <taxon>Kaistiaceae</taxon>
        <taxon>Kaistia</taxon>
    </lineage>
</organism>
<keyword evidence="1" id="KW-0732">Signal</keyword>
<sequence>MRYVERLQHLRRTSLNWLAIAATGIALSLSLQGQAQAEQARKKSGDVRTVYLTKYRVNGEVRYNKGGAGKIRSISAAAYRRGTPYVCTPSGFGQQSRCYRRDFF</sequence>
<dbReference type="RefSeq" id="WP_354553644.1">
    <property type="nucleotide sequence ID" value="NZ_JBEPSM010000004.1"/>
</dbReference>
<protein>
    <submittedName>
        <fullName evidence="2">Uncharacterized protein</fullName>
    </submittedName>
</protein>
<evidence type="ECO:0000313" key="3">
    <source>
        <dbReference type="Proteomes" id="UP001549321"/>
    </source>
</evidence>
<reference evidence="2 3" key="1">
    <citation type="submission" date="2024-06" db="EMBL/GenBank/DDBJ databases">
        <title>Sorghum-associated microbial communities from plants grown in Nebraska, USA.</title>
        <authorList>
            <person name="Schachtman D."/>
        </authorList>
    </citation>
    <scope>NUCLEOTIDE SEQUENCE [LARGE SCALE GENOMIC DNA]</scope>
    <source>
        <strain evidence="2 3">3207</strain>
    </source>
</reference>
<proteinExistence type="predicted"/>
<evidence type="ECO:0000256" key="1">
    <source>
        <dbReference type="SAM" id="SignalP"/>
    </source>
</evidence>
<dbReference type="EMBL" id="JBEPSM010000004">
    <property type="protein sequence ID" value="MET4636093.1"/>
    <property type="molecule type" value="Genomic_DNA"/>
</dbReference>
<evidence type="ECO:0000313" key="2">
    <source>
        <dbReference type="EMBL" id="MET4636093.1"/>
    </source>
</evidence>
<dbReference type="Proteomes" id="UP001549321">
    <property type="component" value="Unassembled WGS sequence"/>
</dbReference>
<keyword evidence="3" id="KW-1185">Reference proteome</keyword>
<name>A0ABV2R4A1_9HYPH</name>
<gene>
    <name evidence="2" type="ORF">ABIE08_004051</name>
</gene>